<evidence type="ECO:0000313" key="1">
    <source>
        <dbReference type="EMBL" id="EFF81308.1"/>
    </source>
</evidence>
<comment type="caution">
    <text evidence="1">The sequence shown here is derived from an EMBL/GenBank/DDBJ whole genome shotgun (WGS) entry which is preliminary data.</text>
</comment>
<evidence type="ECO:0000313" key="2">
    <source>
        <dbReference type="Proteomes" id="UP000003085"/>
    </source>
</evidence>
<dbReference type="AlphaFoldDB" id="D4XU07"/>
<sequence>MYLAVQEPDCPMPPWEKVFAEEALVDVDRLLREAGFNPDA</sequence>
<organism evidence="1 2">
    <name type="scientific">Acinetobacter haemolyticus ATCC 19194</name>
    <dbReference type="NCBI Taxonomy" id="707232"/>
    <lineage>
        <taxon>Bacteria</taxon>
        <taxon>Pseudomonadati</taxon>
        <taxon>Pseudomonadota</taxon>
        <taxon>Gammaproteobacteria</taxon>
        <taxon>Moraxellales</taxon>
        <taxon>Moraxellaceae</taxon>
        <taxon>Acinetobacter</taxon>
    </lineage>
</organism>
<dbReference type="HOGENOM" id="CLU_3283336_0_0_6"/>
<dbReference type="EMBL" id="ADMT01000233">
    <property type="protein sequence ID" value="EFF81308.1"/>
    <property type="molecule type" value="Genomic_DNA"/>
</dbReference>
<accession>D4XU07</accession>
<gene>
    <name evidence="1" type="ORF">HMP0015_3199</name>
</gene>
<protein>
    <submittedName>
        <fullName evidence="1">Uncharacterized protein</fullName>
    </submittedName>
</protein>
<name>D4XU07_ACIHA</name>
<dbReference type="Proteomes" id="UP000003085">
    <property type="component" value="Unassembled WGS sequence"/>
</dbReference>
<proteinExistence type="predicted"/>
<reference evidence="2" key="1">
    <citation type="submission" date="2010-03" db="EMBL/GenBank/DDBJ databases">
        <title>Complete sequence of Mobiluncus curtisii ATCC 43063.</title>
        <authorList>
            <person name="Muzny D."/>
            <person name="Qin X."/>
            <person name="Deng J."/>
            <person name="Jiang H."/>
            <person name="Liu Y."/>
            <person name="Qu J."/>
            <person name="Song X.-Z."/>
            <person name="Zhang L."/>
            <person name="Thornton R."/>
            <person name="Coyle M."/>
            <person name="Francisco L."/>
            <person name="Jackson L."/>
            <person name="Javaid M."/>
            <person name="Korchina V."/>
            <person name="Kovar C."/>
            <person name="Mata R."/>
            <person name="Mathew T."/>
            <person name="Ngo R."/>
            <person name="Nguyen L."/>
            <person name="Nguyen N."/>
            <person name="Okwuonu G."/>
            <person name="Ongeri F."/>
            <person name="Pham C."/>
            <person name="Simmons D."/>
            <person name="Wilczek-Boney K."/>
            <person name="Hale W."/>
            <person name="Jakkamsetti A."/>
            <person name="Pham P."/>
            <person name="Ruth R."/>
            <person name="San Lucas F."/>
            <person name="Warren J."/>
            <person name="Zhang J."/>
            <person name="Zhao Z."/>
            <person name="Zhou C."/>
            <person name="Zhu D."/>
            <person name="Lee S."/>
            <person name="Bess C."/>
            <person name="Blankenburg K."/>
            <person name="Forbes L."/>
            <person name="Fu Q."/>
            <person name="Gubbala S."/>
            <person name="Hirani K."/>
            <person name="Jayaseelan J.C."/>
            <person name="Lara F."/>
            <person name="Munidasa M."/>
            <person name="Palculict T."/>
            <person name="Patil S."/>
            <person name="Pu L.-L."/>
            <person name="Saada N."/>
            <person name="Tang L."/>
            <person name="Weissenberger G."/>
            <person name="Zhu Y."/>
            <person name="Hemphill L."/>
            <person name="Shang Y."/>
            <person name="Youmans B."/>
            <person name="Ayvaz T."/>
            <person name="Ross M."/>
            <person name="Santibanez J."/>
            <person name="Aqrawi P."/>
            <person name="Gross S."/>
            <person name="Joshi V."/>
            <person name="Fowler G."/>
            <person name="Nazareth L."/>
            <person name="Reid J."/>
            <person name="Worley K."/>
            <person name="Petrosino J."/>
            <person name="Highlander S."/>
            <person name="Gibbs R."/>
            <person name="Gibbs R."/>
        </authorList>
    </citation>
    <scope>NUCLEOTIDE SEQUENCE [LARGE SCALE GENOMIC DNA]</scope>
    <source>
        <strain evidence="2">ATCC 19194</strain>
    </source>
</reference>